<keyword evidence="3" id="KW-0859">Xylose metabolism</keyword>
<protein>
    <recommendedName>
        <fullName evidence="6">Sugar kinase</fullName>
    </recommendedName>
</protein>
<dbReference type="AlphaFoldDB" id="A0A1U9K4P3"/>
<organism evidence="4 5">
    <name type="scientific">Novibacillus thermophilus</name>
    <dbReference type="NCBI Taxonomy" id="1471761"/>
    <lineage>
        <taxon>Bacteria</taxon>
        <taxon>Bacillati</taxon>
        <taxon>Bacillota</taxon>
        <taxon>Bacilli</taxon>
        <taxon>Bacillales</taxon>
        <taxon>Thermoactinomycetaceae</taxon>
        <taxon>Novibacillus</taxon>
    </lineage>
</organism>
<dbReference type="RefSeq" id="WP_077718839.1">
    <property type="nucleotide sequence ID" value="NZ_CP019699.1"/>
</dbReference>
<comment type="similarity">
    <text evidence="2">Belongs to the ROK (NagC/XylR) family.</text>
</comment>
<dbReference type="InterPro" id="IPR036388">
    <property type="entry name" value="WH-like_DNA-bd_sf"/>
</dbReference>
<keyword evidence="3" id="KW-0119">Carbohydrate metabolism</keyword>
<evidence type="ECO:0008006" key="6">
    <source>
        <dbReference type="Google" id="ProtNLM"/>
    </source>
</evidence>
<evidence type="ECO:0000313" key="4">
    <source>
        <dbReference type="EMBL" id="AQS55019.1"/>
    </source>
</evidence>
<reference evidence="4 5" key="1">
    <citation type="journal article" date="2015" name="Int. J. Syst. Evol. Microbiol.">
        <title>Novibacillus thermophilus gen. nov., sp. nov., a Gram-staining-negative and moderately thermophilic member of the family Thermoactinomycetaceae.</title>
        <authorList>
            <person name="Yang G."/>
            <person name="Chen J."/>
            <person name="Zhou S."/>
        </authorList>
    </citation>
    <scope>NUCLEOTIDE SEQUENCE [LARGE SCALE GENOMIC DNA]</scope>
    <source>
        <strain evidence="4 5">SG-1</strain>
    </source>
</reference>
<dbReference type="KEGG" id="ntr:B0W44_03770"/>
<dbReference type="Gene3D" id="1.10.10.10">
    <property type="entry name" value="Winged helix-like DNA-binding domain superfamily/Winged helix DNA-binding domain"/>
    <property type="match status" value="1"/>
</dbReference>
<evidence type="ECO:0000313" key="5">
    <source>
        <dbReference type="Proteomes" id="UP000188603"/>
    </source>
</evidence>
<dbReference type="GO" id="GO:0042732">
    <property type="term" value="P:D-xylose metabolic process"/>
    <property type="evidence" value="ECO:0007669"/>
    <property type="project" value="UniProtKB-KW"/>
</dbReference>
<dbReference type="EMBL" id="CP019699">
    <property type="protein sequence ID" value="AQS55019.1"/>
    <property type="molecule type" value="Genomic_DNA"/>
</dbReference>
<accession>A0A1U9K4P3</accession>
<proteinExistence type="inferred from homology"/>
<dbReference type="PANTHER" id="PTHR18964:SF149">
    <property type="entry name" value="BIFUNCTIONAL UDP-N-ACETYLGLUCOSAMINE 2-EPIMERASE_N-ACETYLMANNOSAMINE KINASE"/>
    <property type="match status" value="1"/>
</dbReference>
<gene>
    <name evidence="4" type="ORF">B0W44_03770</name>
</gene>
<dbReference type="SUPFAM" id="SSF53067">
    <property type="entry name" value="Actin-like ATPase domain"/>
    <property type="match status" value="1"/>
</dbReference>
<keyword evidence="5" id="KW-1185">Reference proteome</keyword>
<dbReference type="Pfam" id="PF00480">
    <property type="entry name" value="ROK"/>
    <property type="match status" value="1"/>
</dbReference>
<dbReference type="Gene3D" id="3.30.420.40">
    <property type="match status" value="2"/>
</dbReference>
<evidence type="ECO:0000256" key="1">
    <source>
        <dbReference type="ARBA" id="ARBA00002486"/>
    </source>
</evidence>
<sequence>MKSFLKVGDQKFLQELNRTLVINTIYHYESISRIEISKITKLSQSTVSNVVETLRNEGYVKETGIGSSTKSGGRKPTLISINNQGAYIVSVAIVTEAFHITLQLGLFDLGFNLIKEHEVELNVKGVKLVDSIKSIVKGFIAENADKNILGIGVSVPTVLNNEGVIYRGHLLELDHYPLEKELKKEFARLPVLVEQEQHAAMLGERALGTGKNIANIIYITVGRGIGSSVMVNNQLIKGADGAAGEIGHMSINKYGERCFCGKEGCLRLYATELAFINKIKEAINNEMDLPHKIYNPAVNQIFVKEVYKEAVNGDPFSRSLLTDLLENLCLGLSNLIHIINPERIIVGGNLLNAKEIVIPYLNEKLKEIVESPADEVEVVEANLGTKSSLFGAASIIFDKHFLRRDLLINNR</sequence>
<dbReference type="InterPro" id="IPR000600">
    <property type="entry name" value="ROK"/>
</dbReference>
<dbReference type="PANTHER" id="PTHR18964">
    <property type="entry name" value="ROK (REPRESSOR, ORF, KINASE) FAMILY"/>
    <property type="match status" value="1"/>
</dbReference>
<evidence type="ECO:0000256" key="3">
    <source>
        <dbReference type="ARBA" id="ARBA00022629"/>
    </source>
</evidence>
<dbReference type="InterPro" id="IPR036390">
    <property type="entry name" value="WH_DNA-bd_sf"/>
</dbReference>
<dbReference type="InterPro" id="IPR043129">
    <property type="entry name" value="ATPase_NBD"/>
</dbReference>
<dbReference type="STRING" id="1471761.B0W44_03770"/>
<name>A0A1U9K4P3_9BACL</name>
<evidence type="ECO:0000256" key="2">
    <source>
        <dbReference type="ARBA" id="ARBA00006479"/>
    </source>
</evidence>
<dbReference type="SUPFAM" id="SSF46785">
    <property type="entry name" value="Winged helix' DNA-binding domain"/>
    <property type="match status" value="1"/>
</dbReference>
<comment type="function">
    <text evidence="1">Transcriptional repressor of xylose-utilizing enzymes.</text>
</comment>
<dbReference type="OrthoDB" id="9796533at2"/>
<dbReference type="Proteomes" id="UP000188603">
    <property type="component" value="Chromosome"/>
</dbReference>